<gene>
    <name evidence="4" type="ORF">LCGC14_0123640</name>
</gene>
<keyword evidence="2" id="KW-0233">DNA recombination</keyword>
<dbReference type="InterPro" id="IPR011010">
    <property type="entry name" value="DNA_brk_join_enz"/>
</dbReference>
<comment type="caution">
    <text evidence="4">The sequence shown here is derived from an EMBL/GenBank/DDBJ whole genome shotgun (WGS) entry which is preliminary data.</text>
</comment>
<proteinExistence type="predicted"/>
<dbReference type="GO" id="GO:0015074">
    <property type="term" value="P:DNA integration"/>
    <property type="evidence" value="ECO:0007669"/>
    <property type="project" value="InterPro"/>
</dbReference>
<dbReference type="AlphaFoldDB" id="A0A0F9V6T4"/>
<keyword evidence="1" id="KW-0238">DNA-binding</keyword>
<dbReference type="PROSITE" id="PS51898">
    <property type="entry name" value="TYR_RECOMBINASE"/>
    <property type="match status" value="1"/>
</dbReference>
<accession>A0A0F9V6T4</accession>
<evidence type="ECO:0000256" key="1">
    <source>
        <dbReference type="ARBA" id="ARBA00023125"/>
    </source>
</evidence>
<dbReference type="Pfam" id="PF00589">
    <property type="entry name" value="Phage_integrase"/>
    <property type="match status" value="1"/>
</dbReference>
<organism evidence="4">
    <name type="scientific">marine sediment metagenome</name>
    <dbReference type="NCBI Taxonomy" id="412755"/>
    <lineage>
        <taxon>unclassified sequences</taxon>
        <taxon>metagenomes</taxon>
        <taxon>ecological metagenomes</taxon>
    </lineage>
</organism>
<protein>
    <recommendedName>
        <fullName evidence="3">Tyr recombinase domain-containing protein</fullName>
    </recommendedName>
</protein>
<dbReference type="InterPro" id="IPR002104">
    <property type="entry name" value="Integrase_catalytic"/>
</dbReference>
<dbReference type="CDD" id="cd00397">
    <property type="entry name" value="DNA_BRE_C"/>
    <property type="match status" value="1"/>
</dbReference>
<sequence length="439" mass="51679">MSIFLETITFEHESEHVLEHDLSTKSNFSAPKIYTAKGDLSKRWYVYFSFRDPITKKLVRMKNIYGKANYYKTKADRLTILTSYRKNLLKLLKEGYSPFEKNEELKKSTSKNTSNVKIKEEILPKPESDTSITNKAQDIGMPLNEAFEYVMKLKQNQVKSRTLQDYRLKTKAFLKWLSENYPDVKTIDQLSKKILLDFLNEIVIKTSARNRNNFRLTLGTILQTLEENELLKFNFIKTIKVLKSVPNSNKTFTQDIEKSIFKHLAKEDPILLLYIKFVAYNFLRPIEVSRLRIKDVDIQNKTLTFQAKNSNLKRKTIPQMLLDELPDLTNMNPNHLLFTPTAIGSFWDTKETNRRNYFSKRFKQKVKRHFDLNENFGLYSFRHTYITKLYRMILKDSTPFEAKSKLMLITGHNSMSALEKYLRDIDAELAQDYSNLLKG</sequence>
<name>A0A0F9V6T4_9ZZZZ</name>
<dbReference type="Gene3D" id="1.10.443.10">
    <property type="entry name" value="Intergrase catalytic core"/>
    <property type="match status" value="1"/>
</dbReference>
<dbReference type="GO" id="GO:0006310">
    <property type="term" value="P:DNA recombination"/>
    <property type="evidence" value="ECO:0007669"/>
    <property type="project" value="UniProtKB-KW"/>
</dbReference>
<dbReference type="GO" id="GO:0003677">
    <property type="term" value="F:DNA binding"/>
    <property type="evidence" value="ECO:0007669"/>
    <property type="project" value="UniProtKB-KW"/>
</dbReference>
<feature type="domain" description="Tyr recombinase" evidence="3">
    <location>
        <begin position="247"/>
        <end position="434"/>
    </location>
</feature>
<dbReference type="SUPFAM" id="SSF56349">
    <property type="entry name" value="DNA breaking-rejoining enzymes"/>
    <property type="match status" value="1"/>
</dbReference>
<evidence type="ECO:0000313" key="4">
    <source>
        <dbReference type="EMBL" id="KKO00956.1"/>
    </source>
</evidence>
<dbReference type="EMBL" id="LAZR01000038">
    <property type="protein sequence ID" value="KKO00956.1"/>
    <property type="molecule type" value="Genomic_DNA"/>
</dbReference>
<dbReference type="Gene3D" id="1.10.150.130">
    <property type="match status" value="1"/>
</dbReference>
<dbReference type="InterPro" id="IPR010998">
    <property type="entry name" value="Integrase_recombinase_N"/>
</dbReference>
<dbReference type="InterPro" id="IPR013762">
    <property type="entry name" value="Integrase-like_cat_sf"/>
</dbReference>
<evidence type="ECO:0000256" key="2">
    <source>
        <dbReference type="ARBA" id="ARBA00023172"/>
    </source>
</evidence>
<evidence type="ECO:0000259" key="3">
    <source>
        <dbReference type="PROSITE" id="PS51898"/>
    </source>
</evidence>
<reference evidence="4" key="1">
    <citation type="journal article" date="2015" name="Nature">
        <title>Complex archaea that bridge the gap between prokaryotes and eukaryotes.</title>
        <authorList>
            <person name="Spang A."/>
            <person name="Saw J.H."/>
            <person name="Jorgensen S.L."/>
            <person name="Zaremba-Niedzwiedzka K."/>
            <person name="Martijn J."/>
            <person name="Lind A.E."/>
            <person name="van Eijk R."/>
            <person name="Schleper C."/>
            <person name="Guy L."/>
            <person name="Ettema T.J."/>
        </authorList>
    </citation>
    <scope>NUCLEOTIDE SEQUENCE</scope>
</reference>